<reference evidence="6 7" key="1">
    <citation type="submission" date="2019-06" db="EMBL/GenBank/DDBJ databases">
        <title>Desulfobotulus mexicanus sp. nov., a novel sulfate-reducing bacterium isolated from the sediment of an alkaline crater lake in Mexico.</title>
        <authorList>
            <person name="Hirschler-Rea A."/>
        </authorList>
    </citation>
    <scope>NUCLEOTIDE SEQUENCE [LARGE SCALE GENOMIC DNA]</scope>
    <source>
        <strain evidence="6 7">PAR22N</strain>
    </source>
</reference>
<evidence type="ECO:0000256" key="1">
    <source>
        <dbReference type="ARBA" id="ARBA00024322"/>
    </source>
</evidence>
<proteinExistence type="inferred from homology"/>
<dbReference type="RefSeq" id="WP_139449220.1">
    <property type="nucleotide sequence ID" value="NZ_VDMB01000013.1"/>
</dbReference>
<dbReference type="EMBL" id="VDMB01000013">
    <property type="protein sequence ID" value="TYT74287.1"/>
    <property type="molecule type" value="Genomic_DNA"/>
</dbReference>
<dbReference type="SMART" id="SM00877">
    <property type="entry name" value="BMC"/>
    <property type="match status" value="1"/>
</dbReference>
<keyword evidence="7" id="KW-1185">Reference proteome</keyword>
<dbReference type="PROSITE" id="PS51930">
    <property type="entry name" value="BMC_2"/>
    <property type="match status" value="1"/>
</dbReference>
<evidence type="ECO:0000256" key="4">
    <source>
        <dbReference type="SAM" id="MobiDB-lite"/>
    </source>
</evidence>
<dbReference type="InterPro" id="IPR044872">
    <property type="entry name" value="CcmK/CsoS1_BMC"/>
</dbReference>
<feature type="domain" description="BMC" evidence="5">
    <location>
        <begin position="3"/>
        <end position="89"/>
    </location>
</feature>
<dbReference type="PANTHER" id="PTHR33941">
    <property type="entry name" value="PROPANEDIOL UTILIZATION PROTEIN PDUA"/>
    <property type="match status" value="1"/>
</dbReference>
<feature type="region of interest" description="Disordered" evidence="4">
    <location>
        <begin position="99"/>
        <end position="145"/>
    </location>
</feature>
<dbReference type="SUPFAM" id="SSF143414">
    <property type="entry name" value="CcmK-like"/>
    <property type="match status" value="1"/>
</dbReference>
<evidence type="ECO:0000256" key="3">
    <source>
        <dbReference type="PROSITE-ProRule" id="PRU01278"/>
    </source>
</evidence>
<evidence type="ECO:0000313" key="6">
    <source>
        <dbReference type="EMBL" id="TYT74287.1"/>
    </source>
</evidence>
<dbReference type="PANTHER" id="PTHR33941:SF11">
    <property type="entry name" value="BACTERIAL MICROCOMPARTMENT SHELL PROTEIN PDUJ"/>
    <property type="match status" value="1"/>
</dbReference>
<dbReference type="CDD" id="cd07045">
    <property type="entry name" value="BMC_CcmK_like"/>
    <property type="match status" value="1"/>
</dbReference>
<gene>
    <name evidence="6" type="ORF">FIM25_10985</name>
</gene>
<dbReference type="Proteomes" id="UP000321899">
    <property type="component" value="Unassembled WGS sequence"/>
</dbReference>
<name>A0A5S5MF23_9BACT</name>
<comment type="subcellular location">
    <subcellularLocation>
        <location evidence="1">Bacterial microcompartment</location>
    </subcellularLocation>
</comment>
<dbReference type="InterPro" id="IPR037233">
    <property type="entry name" value="CcmK-like_sf"/>
</dbReference>
<keyword evidence="2" id="KW-1283">Bacterial microcompartment</keyword>
<dbReference type="AlphaFoldDB" id="A0A5S5MF23"/>
<dbReference type="InterPro" id="IPR050575">
    <property type="entry name" value="BMC_shell"/>
</dbReference>
<dbReference type="OrthoDB" id="9812608at2"/>
<evidence type="ECO:0000313" key="7">
    <source>
        <dbReference type="Proteomes" id="UP000321899"/>
    </source>
</evidence>
<dbReference type="GO" id="GO:0031469">
    <property type="term" value="C:bacterial microcompartment"/>
    <property type="evidence" value="ECO:0007669"/>
    <property type="project" value="UniProtKB-SubCell"/>
</dbReference>
<dbReference type="Gene3D" id="3.30.70.1710">
    <property type="match status" value="1"/>
</dbReference>
<evidence type="ECO:0000259" key="5">
    <source>
        <dbReference type="PROSITE" id="PS51930"/>
    </source>
</evidence>
<evidence type="ECO:0000256" key="2">
    <source>
        <dbReference type="ARBA" id="ARBA00024446"/>
    </source>
</evidence>
<accession>A0A5S5MF23</accession>
<sequence length="211" mass="22098">MTALGFIETKGLTGAIEAADAMLKAADVELLEKSLAGGGLVTISVAGEVAAVKASVDAAVAAVGRIKGAILVSEHVIARPDAELERIILTKPLLSGEEFEDKGPYAPAEEPVRVPFEGAETTESADTPEVGEEAGPVSEEPEAETASFVASSVNQGAVRHDLSQLKKMNLSRLRQIAAGLKGCSMTPEEMESARKKELIEVILNAYGQEKE</sequence>
<protein>
    <submittedName>
        <fullName evidence="6">BMC domain-containing protein</fullName>
    </submittedName>
</protein>
<dbReference type="Pfam" id="PF00936">
    <property type="entry name" value="BMC"/>
    <property type="match status" value="1"/>
</dbReference>
<dbReference type="InterPro" id="IPR000249">
    <property type="entry name" value="BMC_dom"/>
</dbReference>
<comment type="caution">
    <text evidence="6">The sequence shown here is derived from an EMBL/GenBank/DDBJ whole genome shotgun (WGS) entry which is preliminary data.</text>
</comment>
<organism evidence="6 7">
    <name type="scientific">Desulfobotulus mexicanus</name>
    <dbReference type="NCBI Taxonomy" id="2586642"/>
    <lineage>
        <taxon>Bacteria</taxon>
        <taxon>Pseudomonadati</taxon>
        <taxon>Thermodesulfobacteriota</taxon>
        <taxon>Desulfobacteria</taxon>
        <taxon>Desulfobacterales</taxon>
        <taxon>Desulfobacteraceae</taxon>
        <taxon>Desulfobotulus</taxon>
    </lineage>
</organism>
<comment type="similarity">
    <text evidence="3">Belongs to the bacterial microcompartments protein family.</text>
</comment>